<dbReference type="SMART" id="SM00317">
    <property type="entry name" value="SET"/>
    <property type="match status" value="1"/>
</dbReference>
<name>A0AAT9GHN1_9BACT</name>
<gene>
    <name evidence="2" type="ORF">KACHI17_10680</name>
</gene>
<dbReference type="AlphaFoldDB" id="A0AAT9GHN1"/>
<dbReference type="SUPFAM" id="SSF82199">
    <property type="entry name" value="SET domain"/>
    <property type="match status" value="1"/>
</dbReference>
<organism evidence="2">
    <name type="scientific">Sediminibacterium sp. KACHI17</name>
    <dbReference type="NCBI Taxonomy" id="1751071"/>
    <lineage>
        <taxon>Bacteria</taxon>
        <taxon>Pseudomonadati</taxon>
        <taxon>Bacteroidota</taxon>
        <taxon>Chitinophagia</taxon>
        <taxon>Chitinophagales</taxon>
        <taxon>Chitinophagaceae</taxon>
        <taxon>Sediminibacterium</taxon>
    </lineage>
</organism>
<evidence type="ECO:0000313" key="2">
    <source>
        <dbReference type="EMBL" id="BFG70187.1"/>
    </source>
</evidence>
<evidence type="ECO:0000259" key="1">
    <source>
        <dbReference type="PROSITE" id="PS50280"/>
    </source>
</evidence>
<dbReference type="Pfam" id="PF00856">
    <property type="entry name" value="SET"/>
    <property type="match status" value="1"/>
</dbReference>
<dbReference type="InterPro" id="IPR001214">
    <property type="entry name" value="SET_dom"/>
</dbReference>
<dbReference type="RefSeq" id="WP_353550474.1">
    <property type="nucleotide sequence ID" value="NZ_AP029612.1"/>
</dbReference>
<dbReference type="InterPro" id="IPR009207">
    <property type="entry name" value="SET7_MeTrfase"/>
</dbReference>
<dbReference type="InterPro" id="IPR046341">
    <property type="entry name" value="SET_dom_sf"/>
</dbReference>
<dbReference type="Gene3D" id="2.170.270.10">
    <property type="entry name" value="SET domain"/>
    <property type="match status" value="1"/>
</dbReference>
<protein>
    <submittedName>
        <fullName evidence="2">SET domain-containing protein-lysine N-methyltransferase</fullName>
    </submittedName>
</protein>
<dbReference type="PIRSF" id="PIRSF022536">
    <property type="entry name" value="A612L_SET"/>
    <property type="match status" value="1"/>
</dbReference>
<proteinExistence type="predicted"/>
<dbReference type="CDD" id="cd10540">
    <property type="entry name" value="SET_SpSet7-like"/>
    <property type="match status" value="1"/>
</dbReference>
<dbReference type="PROSITE" id="PS50280">
    <property type="entry name" value="SET"/>
    <property type="match status" value="1"/>
</dbReference>
<reference evidence="2" key="1">
    <citation type="submission" date="2024-02" db="EMBL/GenBank/DDBJ databases">
        <title>Sediminibacterium planktonica sp. nov. and Sediminibacterium longus sp. nov., isolated from surface lake and river water.</title>
        <authorList>
            <person name="Watanabe K."/>
            <person name="Takemine S."/>
            <person name="Ishii Y."/>
            <person name="Ogata Y."/>
            <person name="Shindo C."/>
            <person name="Suda W."/>
        </authorList>
    </citation>
    <scope>NUCLEOTIDE SEQUENCE</scope>
    <source>
        <strain evidence="2">KACHI17</strain>
    </source>
</reference>
<accession>A0AAT9GHN1</accession>
<feature type="domain" description="SET" evidence="1">
    <location>
        <begin position="4"/>
        <end position="113"/>
    </location>
</feature>
<sequence length="127" mass="14468">MILPFLTIGPSENRGRGVFTTEDIAIDTVIEISPVLVLTPEERKNVEQTILFDYIFEWGDEMKGACVALGYVSVYNHSYAANCIYEMDFEHELIQIRTVKPVNAGEELFINYNADPDDTKPIWFEAT</sequence>
<dbReference type="GO" id="GO:0062122">
    <property type="term" value="F:histone H3K37 methyltransferase activity"/>
    <property type="evidence" value="ECO:0007669"/>
    <property type="project" value="InterPro"/>
</dbReference>
<dbReference type="EMBL" id="AP029612">
    <property type="protein sequence ID" value="BFG70187.1"/>
    <property type="molecule type" value="Genomic_DNA"/>
</dbReference>